<dbReference type="SUPFAM" id="SSF55874">
    <property type="entry name" value="ATPase domain of HSP90 chaperone/DNA topoisomerase II/histidine kinase"/>
    <property type="match status" value="1"/>
</dbReference>
<organism evidence="1 2">
    <name type="scientific">Candidatus Pantoea symbiotica</name>
    <dbReference type="NCBI Taxonomy" id="1884370"/>
    <lineage>
        <taxon>Bacteria</taxon>
        <taxon>Pseudomonadati</taxon>
        <taxon>Pseudomonadota</taxon>
        <taxon>Gammaproteobacteria</taxon>
        <taxon>Enterobacterales</taxon>
        <taxon>Erwiniaceae</taxon>
        <taxon>Pantoea</taxon>
    </lineage>
</organism>
<comment type="caution">
    <text evidence="1">The sequence shown here is derived from an EMBL/GenBank/DDBJ whole genome shotgun (WGS) entry which is preliminary data.</text>
</comment>
<keyword evidence="2" id="KW-1185">Reference proteome</keyword>
<evidence type="ECO:0000313" key="2">
    <source>
        <dbReference type="Proteomes" id="UP000198841"/>
    </source>
</evidence>
<dbReference type="Gene3D" id="3.30.565.10">
    <property type="entry name" value="Histidine kinase-like ATPase, C-terminal domain"/>
    <property type="match status" value="1"/>
</dbReference>
<evidence type="ECO:0008006" key="3">
    <source>
        <dbReference type="Google" id="ProtNLM"/>
    </source>
</evidence>
<sequence length="376" mass="43138">MNKNMHKIARRKFRSKLKKVFKNTLDSGTNHDKKKNLKQVIKLRYLKHDSDVNYSLNAEAKDVIYAPVCIDYYNEVNFNKTNNFILKVKRAVLNKKKRVSINFDNTKQITASAMISFLAEVDTLLSTSTLGKNCITFTHPKSDKVESVLKQIGFYDLLKKNKRETKDYDDVAYWNYASGVNSDTEHASGAMREIEVKISHRAQRKLIKGFIEAMANCVEHAYHDMPDAKQEMTKWWAFAGVKENKLVVVICDKGIGIPCSLPLTRAEGVIEKFKNALQLKRLNDSAMIKIASRMGRTRTQQGNRGKGLKDIRSIIDTMNEGHLTIYSNKGYYRYFRNNSKLDDYMKEQKTSVCGTIIEWAIPLDASVHEVINEQSN</sequence>
<proteinExistence type="predicted"/>
<gene>
    <name evidence="1" type="ORF">SAMN05518863_103159</name>
</gene>
<name>A0A1I3UU14_9GAMM</name>
<dbReference type="RefSeq" id="WP_091003396.1">
    <property type="nucleotide sequence ID" value="NZ_FOSD01000003.1"/>
</dbReference>
<dbReference type="EMBL" id="FOSD01000003">
    <property type="protein sequence ID" value="SFJ86834.1"/>
    <property type="molecule type" value="Genomic_DNA"/>
</dbReference>
<accession>A0A1I3UU14</accession>
<reference evidence="1 2" key="1">
    <citation type="submission" date="2016-10" db="EMBL/GenBank/DDBJ databases">
        <authorList>
            <person name="Varghese N."/>
            <person name="Submissions S."/>
        </authorList>
    </citation>
    <scope>NUCLEOTIDE SEQUENCE [LARGE SCALE GENOMIC DNA]</scope>
    <source>
        <strain evidence="1 2">YR512</strain>
    </source>
</reference>
<dbReference type="Proteomes" id="UP000198841">
    <property type="component" value="Unassembled WGS sequence"/>
</dbReference>
<evidence type="ECO:0000313" key="1">
    <source>
        <dbReference type="EMBL" id="SFJ86834.1"/>
    </source>
</evidence>
<dbReference type="InterPro" id="IPR036890">
    <property type="entry name" value="HATPase_C_sf"/>
</dbReference>
<protein>
    <recommendedName>
        <fullName evidence="3">ATP-binding protein</fullName>
    </recommendedName>
</protein>